<accession>A0A346FK11</accession>
<keyword evidence="2" id="KW-1185">Reference proteome</keyword>
<dbReference type="EMBL" id="MH598512">
    <property type="protein sequence ID" value="AXN58316.1"/>
    <property type="molecule type" value="Genomic_DNA"/>
</dbReference>
<protein>
    <submittedName>
        <fullName evidence="1">Uncharacterized protein</fullName>
    </submittedName>
</protein>
<reference evidence="2" key="1">
    <citation type="submission" date="2018-07" db="EMBL/GenBank/DDBJ databases">
        <authorList>
            <person name="Himelright M."/>
            <person name="Eisemann E."/>
            <person name="Alder H."/>
            <person name="Craig M."/>
            <person name="Clem A."/>
            <person name="Temple L."/>
        </authorList>
    </citation>
    <scope>NUCLEOTIDE SEQUENCE [LARGE SCALE GENOMIC DNA]</scope>
</reference>
<proteinExistence type="predicted"/>
<evidence type="ECO:0000313" key="1">
    <source>
        <dbReference type="EMBL" id="AXN58316.1"/>
    </source>
</evidence>
<dbReference type="Proteomes" id="UP000260494">
    <property type="component" value="Segment"/>
</dbReference>
<dbReference type="Pfam" id="PF11753">
    <property type="entry name" value="DUF3310"/>
    <property type="match status" value="1"/>
</dbReference>
<evidence type="ECO:0000313" key="2">
    <source>
        <dbReference type="Proteomes" id="UP000260494"/>
    </source>
</evidence>
<sequence>MVKKECFITGCTDTPIVISHYESKGGKWKDARPFCAKHFKGDHPHTAYVPNSQMHFIKAEPIEKEPQCTKCGEPANVAALGDMYCTPCYNASLKKEDKVDTLGVILEETQKIISNIAEEIREVFTLKLPSSAGTLGTEHLVPKFESKSYDSPTKEQLECEAAKLAALKEDFNKTVSEELEARAELYNRPPTKEQLEHEAAKHAELKKEIDAPLYNRQPHYEGGIDPITYGKDNFTPEEMNGFYKMNVVKYVSRCDRKNGLEDLQKAQDYLNLLIDNYGEQKRPNEPVEDEHAKRPFKDVIHDLLCNGTLTLKRQSINYWGDAIENYLQKHNYSYSMAEGDDFITYILERA</sequence>
<name>A0A346FK11_9CAUD</name>
<organism evidence="1 2">
    <name type="scientific">Bacillus phage Wes44</name>
    <dbReference type="NCBI Taxonomy" id="2283012"/>
    <lineage>
        <taxon>Viruses</taxon>
        <taxon>Duplodnaviria</taxon>
        <taxon>Heunggongvirae</taxon>
        <taxon>Uroviricota</taxon>
        <taxon>Caudoviricetes</taxon>
        <taxon>Gutmannvirinae</taxon>
        <taxon>Carmenvirus</taxon>
        <taxon>Carmenvirus Wes44</taxon>
    </lineage>
</organism>
<dbReference type="InterPro" id="IPR021739">
    <property type="entry name" value="SaV-like"/>
</dbReference>
<gene>
    <name evidence="1" type="ORF">Wes44_7</name>
</gene>